<keyword evidence="2" id="KW-1185">Reference proteome</keyword>
<protein>
    <submittedName>
        <fullName evidence="1">Uncharacterized protein</fullName>
    </submittedName>
</protein>
<organism evidence="1 2">
    <name type="scientific">Smittium simulii</name>
    <dbReference type="NCBI Taxonomy" id="133385"/>
    <lineage>
        <taxon>Eukaryota</taxon>
        <taxon>Fungi</taxon>
        <taxon>Fungi incertae sedis</taxon>
        <taxon>Zoopagomycota</taxon>
        <taxon>Kickxellomycotina</taxon>
        <taxon>Harpellomycetes</taxon>
        <taxon>Harpellales</taxon>
        <taxon>Legeriomycetaceae</taxon>
        <taxon>Smittium</taxon>
    </lineage>
</organism>
<dbReference type="AlphaFoldDB" id="A0A2T9YT83"/>
<dbReference type="Gene3D" id="3.40.50.1000">
    <property type="entry name" value="HAD superfamily/HAD-like"/>
    <property type="match status" value="1"/>
</dbReference>
<dbReference type="Proteomes" id="UP000245383">
    <property type="component" value="Unassembled WGS sequence"/>
</dbReference>
<comment type="caution">
    <text evidence="1">The sequence shown here is derived from an EMBL/GenBank/DDBJ whole genome shotgun (WGS) entry which is preliminary data.</text>
</comment>
<proteinExistence type="predicted"/>
<dbReference type="PANTHER" id="PTHR19288:SF25">
    <property type="entry name" value="PHOSPHATIDYLGLYCEROPHOSPHATASE GEP4, MITOCHONDRIAL"/>
    <property type="match status" value="1"/>
</dbReference>
<dbReference type="GO" id="GO:0008962">
    <property type="term" value="F:phosphatidylglycerophosphatase activity"/>
    <property type="evidence" value="ECO:0007669"/>
    <property type="project" value="InterPro"/>
</dbReference>
<dbReference type="Pfam" id="PF09419">
    <property type="entry name" value="PGP_phosphatase"/>
    <property type="match status" value="1"/>
</dbReference>
<evidence type="ECO:0000313" key="1">
    <source>
        <dbReference type="EMBL" id="PVU95529.1"/>
    </source>
</evidence>
<dbReference type="InterPro" id="IPR023214">
    <property type="entry name" value="HAD_sf"/>
</dbReference>
<dbReference type="InterPro" id="IPR036412">
    <property type="entry name" value="HAD-like_sf"/>
</dbReference>
<dbReference type="InterPro" id="IPR027706">
    <property type="entry name" value="PGP_Pase"/>
</dbReference>
<evidence type="ECO:0000313" key="2">
    <source>
        <dbReference type="Proteomes" id="UP000245383"/>
    </source>
</evidence>
<reference evidence="1 2" key="1">
    <citation type="journal article" date="2018" name="MBio">
        <title>Comparative Genomics Reveals the Core Gene Toolbox for the Fungus-Insect Symbiosis.</title>
        <authorList>
            <person name="Wang Y."/>
            <person name="Stata M."/>
            <person name="Wang W."/>
            <person name="Stajich J.E."/>
            <person name="White M.M."/>
            <person name="Moncalvo J.M."/>
        </authorList>
    </citation>
    <scope>NUCLEOTIDE SEQUENCE [LARGE SCALE GENOMIC DNA]</scope>
    <source>
        <strain evidence="1 2">SWE-8-4</strain>
    </source>
</reference>
<gene>
    <name evidence="1" type="ORF">BB561_001765</name>
</gene>
<dbReference type="SUPFAM" id="SSF56784">
    <property type="entry name" value="HAD-like"/>
    <property type="match status" value="1"/>
</dbReference>
<dbReference type="EMBL" id="MBFR01000054">
    <property type="protein sequence ID" value="PVU95529.1"/>
    <property type="molecule type" value="Genomic_DNA"/>
</dbReference>
<accession>A0A2T9YT83</accession>
<sequence length="200" mass="22694">MVQSFNFDAIKLFYKALLHPDLLKPTLVVKNFKHLDCKALNEKFGTEYLVFDLDNCLSKPYQNALWPEFEEAWTLCKKRYGKANMLILSNSAGTADDKEHAKAKIAEDNFGVKVLKHSNWKKPSPEARSAILDHFGLKETEARKVAVVGDRVLTDVLLANNSGFVSVLTRVPIDTVSDNIPARLVRSLEHVYIDYKYPKP</sequence>
<dbReference type="NCBIfam" id="TIGR01668">
    <property type="entry name" value="YqeG_hyp_ppase"/>
    <property type="match status" value="1"/>
</dbReference>
<dbReference type="GO" id="GO:0005737">
    <property type="term" value="C:cytoplasm"/>
    <property type="evidence" value="ECO:0007669"/>
    <property type="project" value="TreeGrafter"/>
</dbReference>
<dbReference type="InterPro" id="IPR010021">
    <property type="entry name" value="PGPP1/Gep4"/>
</dbReference>
<dbReference type="OrthoDB" id="198652at2759"/>
<dbReference type="PANTHER" id="PTHR19288">
    <property type="entry name" value="4-NITROPHENYLPHOSPHATASE-RELATED"/>
    <property type="match status" value="1"/>
</dbReference>
<name>A0A2T9YT83_9FUNG</name>
<dbReference type="STRING" id="133385.A0A2T9YT83"/>